<sequence>MSVANVFSVQGVRHAACQSERACCRFRRRAPAPDLTVAPHVAVSDIALPGSVPPVAAPLTTVSAPAPPSVVPLTTVCVPVHPIIRLFKDMPEWLLRAWRTSPVTHYTCIVPLLALGYSATLGDADKYEKQCTMCTERFVSWRAKPGASVNPSTKESLSNTLSCETRDLISWMLVVDPLADSDLFDSLINLESELQFVVE</sequence>
<protein>
    <submittedName>
        <fullName evidence="1">Uncharacterized protein</fullName>
    </submittedName>
</protein>
<evidence type="ECO:0000313" key="3">
    <source>
        <dbReference type="Proteomes" id="UP000779574"/>
    </source>
</evidence>
<dbReference type="AlphaFoldDB" id="A0A9P8J0T9"/>
<reference evidence="1" key="1">
    <citation type="journal article" date="2021" name="J Fungi (Basel)">
        <title>Virulence traits and population genomics of the black yeast Aureobasidium melanogenum.</title>
        <authorList>
            <person name="Cernosa A."/>
            <person name="Sun X."/>
            <person name="Gostincar C."/>
            <person name="Fang C."/>
            <person name="Gunde-Cimerman N."/>
            <person name="Song Z."/>
        </authorList>
    </citation>
    <scope>NUCLEOTIDE SEQUENCE</scope>
    <source>
        <strain evidence="2">EXF-8016</strain>
        <strain evidence="1">EXF-9911</strain>
    </source>
</reference>
<dbReference type="Proteomes" id="UP000779574">
    <property type="component" value="Unassembled WGS sequence"/>
</dbReference>
<name>A0A9P8J0T9_AURME</name>
<reference evidence="1" key="2">
    <citation type="submission" date="2021-08" db="EMBL/GenBank/DDBJ databases">
        <authorList>
            <person name="Gostincar C."/>
            <person name="Sun X."/>
            <person name="Song Z."/>
            <person name="Gunde-Cimerman N."/>
        </authorList>
    </citation>
    <scope>NUCLEOTIDE SEQUENCE</scope>
    <source>
        <strain evidence="2">EXF-8016</strain>
        <strain evidence="1">EXF-9911</strain>
    </source>
</reference>
<dbReference type="Proteomes" id="UP000767238">
    <property type="component" value="Unassembled WGS sequence"/>
</dbReference>
<accession>A0A9P8J0T9</accession>
<dbReference type="EMBL" id="JAHFXF010001149">
    <property type="protein sequence ID" value="KAG9674787.1"/>
    <property type="molecule type" value="Genomic_DNA"/>
</dbReference>
<dbReference type="EMBL" id="JAHFYH010000196">
    <property type="protein sequence ID" value="KAH0209949.1"/>
    <property type="molecule type" value="Genomic_DNA"/>
</dbReference>
<evidence type="ECO:0000313" key="2">
    <source>
        <dbReference type="EMBL" id="KAH0209949.1"/>
    </source>
</evidence>
<gene>
    <name evidence="1" type="ORF">KCU76_g16269</name>
    <name evidence="2" type="ORF">KCV03_g10202</name>
</gene>
<evidence type="ECO:0000313" key="1">
    <source>
        <dbReference type="EMBL" id="KAG9674787.1"/>
    </source>
</evidence>
<proteinExistence type="predicted"/>
<feature type="non-terminal residue" evidence="1">
    <location>
        <position position="199"/>
    </location>
</feature>
<organism evidence="1 3">
    <name type="scientific">Aureobasidium melanogenum</name>
    <name type="common">Aureobasidium pullulans var. melanogenum</name>
    <dbReference type="NCBI Taxonomy" id="46634"/>
    <lineage>
        <taxon>Eukaryota</taxon>
        <taxon>Fungi</taxon>
        <taxon>Dikarya</taxon>
        <taxon>Ascomycota</taxon>
        <taxon>Pezizomycotina</taxon>
        <taxon>Dothideomycetes</taxon>
        <taxon>Dothideomycetidae</taxon>
        <taxon>Dothideales</taxon>
        <taxon>Saccotheciaceae</taxon>
        <taxon>Aureobasidium</taxon>
    </lineage>
</organism>
<comment type="caution">
    <text evidence="1">The sequence shown here is derived from an EMBL/GenBank/DDBJ whole genome shotgun (WGS) entry which is preliminary data.</text>
</comment>